<dbReference type="GO" id="GO:0005829">
    <property type="term" value="C:cytosol"/>
    <property type="evidence" value="ECO:0007669"/>
    <property type="project" value="TreeGrafter"/>
</dbReference>
<dbReference type="AlphaFoldDB" id="A0A3L8E5Q5"/>
<dbReference type="GO" id="GO:0050660">
    <property type="term" value="F:flavin adenine dinucleotide binding"/>
    <property type="evidence" value="ECO:0007669"/>
    <property type="project" value="InterPro"/>
</dbReference>
<dbReference type="FunFam" id="3.50.50.60:FF:000002">
    <property type="entry name" value="tRNA uridine 5-carboxymethylaminomethyl modification enzyme MnmG"/>
    <property type="match status" value="1"/>
</dbReference>
<evidence type="ECO:0000256" key="1">
    <source>
        <dbReference type="ARBA" id="ARBA00001974"/>
    </source>
</evidence>
<feature type="domain" description="tRNA uridine 5-carboxymethylaminomethyl modification enzyme C-terminal N-terninal subdomain" evidence="6">
    <location>
        <begin position="421"/>
        <end position="508"/>
    </location>
</feature>
<feature type="domain" description="MnmG N-terminal" evidence="5">
    <location>
        <begin position="36"/>
        <end position="170"/>
    </location>
</feature>
<dbReference type="SUPFAM" id="SSF51905">
    <property type="entry name" value="FAD/NAD(P)-binding domain"/>
    <property type="match status" value="1"/>
</dbReference>
<dbReference type="InterPro" id="IPR040131">
    <property type="entry name" value="MnmG_N"/>
</dbReference>
<comment type="cofactor">
    <cofactor evidence="1">
        <name>FAD</name>
        <dbReference type="ChEBI" id="CHEBI:57692"/>
    </cofactor>
</comment>
<dbReference type="OrthoDB" id="3329at2759"/>
<evidence type="ECO:0000256" key="3">
    <source>
        <dbReference type="ARBA" id="ARBA00022630"/>
    </source>
</evidence>
<reference evidence="7 8" key="1">
    <citation type="journal article" date="2018" name="Genome Res.">
        <title>The genomic architecture and molecular evolution of ant odorant receptors.</title>
        <authorList>
            <person name="McKenzie S.K."/>
            <person name="Kronauer D.J.C."/>
        </authorList>
    </citation>
    <scope>NUCLEOTIDE SEQUENCE [LARGE SCALE GENOMIC DNA]</scope>
    <source>
        <strain evidence="7">Clonal line C1</strain>
    </source>
</reference>
<evidence type="ECO:0000259" key="5">
    <source>
        <dbReference type="Pfam" id="PF01134"/>
    </source>
</evidence>
<dbReference type="InterPro" id="IPR020595">
    <property type="entry name" value="MnmG-rel_CS"/>
</dbReference>
<name>A0A3L8E5Q5_OOCBI</name>
<keyword evidence="3" id="KW-0285">Flavoprotein</keyword>
<dbReference type="PROSITE" id="PS01281">
    <property type="entry name" value="GIDA_2"/>
    <property type="match status" value="1"/>
</dbReference>
<dbReference type="InterPro" id="IPR002218">
    <property type="entry name" value="MnmG-rel"/>
</dbReference>
<evidence type="ECO:0000313" key="7">
    <source>
        <dbReference type="EMBL" id="RLU27625.1"/>
    </source>
</evidence>
<keyword evidence="4" id="KW-0274">FAD</keyword>
<dbReference type="GO" id="GO:0002098">
    <property type="term" value="P:tRNA wobble uridine modification"/>
    <property type="evidence" value="ECO:0007669"/>
    <property type="project" value="TreeGrafter"/>
</dbReference>
<dbReference type="Proteomes" id="UP000279307">
    <property type="component" value="Chromosome 1"/>
</dbReference>
<evidence type="ECO:0000256" key="2">
    <source>
        <dbReference type="ARBA" id="ARBA00007653"/>
    </source>
</evidence>
<evidence type="ECO:0000256" key="4">
    <source>
        <dbReference type="ARBA" id="ARBA00022827"/>
    </source>
</evidence>
<dbReference type="GO" id="GO:0030488">
    <property type="term" value="P:tRNA methylation"/>
    <property type="evidence" value="ECO:0007669"/>
    <property type="project" value="TreeGrafter"/>
</dbReference>
<dbReference type="PANTHER" id="PTHR11806:SF0">
    <property type="entry name" value="PROTEIN MTO1 HOMOLOG, MITOCHONDRIAL"/>
    <property type="match status" value="1"/>
</dbReference>
<dbReference type="EMBL" id="QOIP01000001">
    <property type="protein sequence ID" value="RLU27625.1"/>
    <property type="molecule type" value="Genomic_DNA"/>
</dbReference>
<dbReference type="PROSITE" id="PS01280">
    <property type="entry name" value="GIDA_1"/>
    <property type="match status" value="1"/>
</dbReference>
<protein>
    <submittedName>
        <fullName evidence="7">Uncharacterized protein</fullName>
    </submittedName>
</protein>
<dbReference type="InterPro" id="IPR049312">
    <property type="entry name" value="GIDA_C_N"/>
</dbReference>
<proteinExistence type="inferred from homology"/>
<dbReference type="Pfam" id="PF21680">
    <property type="entry name" value="GIDA_C_1st"/>
    <property type="match status" value="1"/>
</dbReference>
<organism evidence="7 8">
    <name type="scientific">Ooceraea biroi</name>
    <name type="common">Clonal raider ant</name>
    <name type="synonym">Cerapachys biroi</name>
    <dbReference type="NCBI Taxonomy" id="2015173"/>
    <lineage>
        <taxon>Eukaryota</taxon>
        <taxon>Metazoa</taxon>
        <taxon>Ecdysozoa</taxon>
        <taxon>Arthropoda</taxon>
        <taxon>Hexapoda</taxon>
        <taxon>Insecta</taxon>
        <taxon>Pterygota</taxon>
        <taxon>Neoptera</taxon>
        <taxon>Endopterygota</taxon>
        <taxon>Hymenoptera</taxon>
        <taxon>Apocrita</taxon>
        <taxon>Aculeata</taxon>
        <taxon>Formicoidea</taxon>
        <taxon>Formicidae</taxon>
        <taxon>Dorylinae</taxon>
        <taxon>Ooceraea</taxon>
    </lineage>
</organism>
<comment type="similarity">
    <text evidence="2">Belongs to the MnmG family.</text>
</comment>
<accession>A0A3L8E5Q5</accession>
<comment type="caution">
    <text evidence="7">The sequence shown here is derived from an EMBL/GenBank/DDBJ whole genome shotgun (WGS) entry which is preliminary data.</text>
</comment>
<dbReference type="Gene3D" id="3.50.50.60">
    <property type="entry name" value="FAD/NAD(P)-binding domain"/>
    <property type="match status" value="2"/>
</dbReference>
<feature type="domain" description="MnmG N-terminal" evidence="5">
    <location>
        <begin position="171"/>
        <end position="356"/>
    </location>
</feature>
<evidence type="ECO:0000259" key="6">
    <source>
        <dbReference type="Pfam" id="PF21680"/>
    </source>
</evidence>
<dbReference type="InterPro" id="IPR036188">
    <property type="entry name" value="FAD/NAD-bd_sf"/>
</dbReference>
<gene>
    <name evidence="7" type="ORF">DMN91_001429</name>
</gene>
<evidence type="ECO:0000313" key="8">
    <source>
        <dbReference type="Proteomes" id="UP000279307"/>
    </source>
</evidence>
<dbReference type="Pfam" id="PF01134">
    <property type="entry name" value="GIDA"/>
    <property type="match status" value="2"/>
</dbReference>
<dbReference type="PANTHER" id="PTHR11806">
    <property type="entry name" value="GLUCOSE INHIBITED DIVISION PROTEIN A"/>
    <property type="match status" value="1"/>
</dbReference>
<sequence length="538" mass="60149">MILRSIKIPPSSLYHGKKQLQLLKRLITSNTQEKFDVIVVGGGHAGTEASAAAVRMGAKTLLVTQKKSTIGEMSCNPSFGGIGKGHLMREVDALDGVCCRICDMSGIHYKVLNRCKGPAVWGLRAQIDRMLYKKHLQEELFNTPGLHIYESSVEDLILSAEPLSCCGIILSTPPRLEKESIDFTACTIFPPDDFPIPFSFMNDKVWLQPDKQVPTYMTYTNEGVARIIKENMHCNLHVTEEITGPRYCPSIESKVLRFKNSDHQIWLEPEGLDSPLIYPSGLSCTLPEEKQIELVKSRPGYGVEYDYVDPRELTSQLETKKVPGLFLAGQINGTTGYEEAAAQGIVAGVNAAAKVFRKPPLLISRTEGYIGVLIDDLTTAGTTEPYRMFTSRAEFRVSLRPDNADQRLTEKGYAVGCVSRKRLDRTRETLCKMQEIIQILKSNTQPSKKWRKLLKLKESKTTNIKSAFDILSITNEDITFARLAKYLPEMLNHLHDNPALATRIEIAAANKISGVTPSAILRLLYYIRRNANQNVVRT</sequence>